<dbReference type="PANTHER" id="PTHR20883:SF48">
    <property type="entry name" value="ECTOINE DIOXYGENASE"/>
    <property type="match status" value="1"/>
</dbReference>
<accession>A0A1Y6B498</accession>
<dbReference type="Gene3D" id="2.60.120.620">
    <property type="entry name" value="q2cbj1_9rhob like domain"/>
    <property type="match status" value="1"/>
</dbReference>
<dbReference type="GO" id="GO:0005506">
    <property type="term" value="F:iron ion binding"/>
    <property type="evidence" value="ECO:0007669"/>
    <property type="project" value="UniProtKB-ARBA"/>
</dbReference>
<dbReference type="EMBL" id="FWZX01000001">
    <property type="protein sequence ID" value="SME91139.1"/>
    <property type="molecule type" value="Genomic_DNA"/>
</dbReference>
<reference evidence="2 3" key="1">
    <citation type="submission" date="2017-04" db="EMBL/GenBank/DDBJ databases">
        <authorList>
            <person name="Afonso C.L."/>
            <person name="Miller P.J."/>
            <person name="Scott M.A."/>
            <person name="Spackman E."/>
            <person name="Goraichik I."/>
            <person name="Dimitrov K.M."/>
            <person name="Suarez D.L."/>
            <person name="Swayne D.E."/>
        </authorList>
    </citation>
    <scope>NUCLEOTIDE SEQUENCE [LARGE SCALE GENOMIC DNA]</scope>
    <source>
        <strain evidence="2 3">USBA 355</strain>
    </source>
</reference>
<keyword evidence="3" id="KW-1185">Reference proteome</keyword>
<keyword evidence="2" id="KW-0560">Oxidoreductase</keyword>
<name>A0A1Y6B498_9PROT</name>
<dbReference type="SUPFAM" id="SSF51197">
    <property type="entry name" value="Clavaminate synthase-like"/>
    <property type="match status" value="1"/>
</dbReference>
<dbReference type="Pfam" id="PF05721">
    <property type="entry name" value="PhyH"/>
    <property type="match status" value="1"/>
</dbReference>
<evidence type="ECO:0000256" key="1">
    <source>
        <dbReference type="ARBA" id="ARBA00001954"/>
    </source>
</evidence>
<dbReference type="STRING" id="560819.SAMN05428998_101371"/>
<dbReference type="PANTHER" id="PTHR20883">
    <property type="entry name" value="PHYTANOYL-COA DIOXYGENASE DOMAIN CONTAINING 1"/>
    <property type="match status" value="1"/>
</dbReference>
<keyword evidence="2" id="KW-0223">Dioxygenase</keyword>
<dbReference type="RefSeq" id="WP_085120717.1">
    <property type="nucleotide sequence ID" value="NZ_FWZX01000001.1"/>
</dbReference>
<dbReference type="InterPro" id="IPR008775">
    <property type="entry name" value="Phytyl_CoA_dOase-like"/>
</dbReference>
<organism evidence="2 3">
    <name type="scientific">Tistlia consotensis USBA 355</name>
    <dbReference type="NCBI Taxonomy" id="560819"/>
    <lineage>
        <taxon>Bacteria</taxon>
        <taxon>Pseudomonadati</taxon>
        <taxon>Pseudomonadota</taxon>
        <taxon>Alphaproteobacteria</taxon>
        <taxon>Rhodospirillales</taxon>
        <taxon>Rhodovibrionaceae</taxon>
        <taxon>Tistlia</taxon>
    </lineage>
</organism>
<sequence>MDPELVTRHREHLLRDGYTVIENAFDAATRDALIEGLLRLEREGEAGYARTTFEGMQTVRVYNLLARGEVFRQVPLNPAALAVAEAVLDPELLLSSLSAITLGPGQPAQPMHEDTQQIPLPRPHPPIAVNAMWALSPFTEDNGATRIVPASHLAAEPPVYGGAYETRAATMPAGSIMLFDSQLWHAGGANRTDERRFAISCYYCAGWLRQQENLQLGLPRETVQTFPRRLQELCGYSVYRGQYGHIDNRDPIELLGQPRRRSMVWEASDRRQQARPA</sequence>
<protein>
    <submittedName>
        <fullName evidence="2">Ectoine hydroxylase-related dioxygenase, phytanoyl-CoA dioxygenase (PhyH) family</fullName>
    </submittedName>
</protein>
<gene>
    <name evidence="2" type="ORF">SAMN05428998_101371</name>
</gene>
<dbReference type="GO" id="GO:0016706">
    <property type="term" value="F:2-oxoglutarate-dependent dioxygenase activity"/>
    <property type="evidence" value="ECO:0007669"/>
    <property type="project" value="UniProtKB-ARBA"/>
</dbReference>
<dbReference type="Proteomes" id="UP000192917">
    <property type="component" value="Unassembled WGS sequence"/>
</dbReference>
<evidence type="ECO:0000313" key="3">
    <source>
        <dbReference type="Proteomes" id="UP000192917"/>
    </source>
</evidence>
<proteinExistence type="predicted"/>
<evidence type="ECO:0000313" key="2">
    <source>
        <dbReference type="EMBL" id="SME91139.1"/>
    </source>
</evidence>
<comment type="cofactor">
    <cofactor evidence="1">
        <name>Fe(2+)</name>
        <dbReference type="ChEBI" id="CHEBI:29033"/>
    </cofactor>
</comment>
<dbReference type="AlphaFoldDB" id="A0A1Y6B498"/>